<feature type="transmembrane region" description="Helical" evidence="1">
    <location>
        <begin position="13"/>
        <end position="35"/>
    </location>
</feature>
<dbReference type="EMBL" id="CAKLBY020000169">
    <property type="protein sequence ID" value="CAK7930867.1"/>
    <property type="molecule type" value="Genomic_DNA"/>
</dbReference>
<name>A0AAV1UA77_9STRA</name>
<reference evidence="2" key="1">
    <citation type="submission" date="2024-01" db="EMBL/GenBank/DDBJ databases">
        <authorList>
            <person name="Webb A."/>
        </authorList>
    </citation>
    <scope>NUCLEOTIDE SEQUENCE</scope>
    <source>
        <strain evidence="2">Pm1</strain>
    </source>
</reference>
<accession>A0AAV1UA77</accession>
<dbReference type="AlphaFoldDB" id="A0AAV1UA77"/>
<protein>
    <recommendedName>
        <fullName evidence="4">GPI ethanolamine phosphate transferase 1</fullName>
    </recommendedName>
</protein>
<proteinExistence type="predicted"/>
<evidence type="ECO:0008006" key="4">
    <source>
        <dbReference type="Google" id="ProtNLM"/>
    </source>
</evidence>
<keyword evidence="1" id="KW-0812">Transmembrane</keyword>
<evidence type="ECO:0000313" key="2">
    <source>
        <dbReference type="EMBL" id="CAK7930867.1"/>
    </source>
</evidence>
<evidence type="ECO:0000256" key="1">
    <source>
        <dbReference type="SAM" id="Phobius"/>
    </source>
</evidence>
<keyword evidence="1" id="KW-0472">Membrane</keyword>
<keyword evidence="1" id="KW-1133">Transmembrane helix</keyword>
<feature type="transmembrane region" description="Helical" evidence="1">
    <location>
        <begin position="47"/>
        <end position="66"/>
    </location>
</feature>
<feature type="transmembrane region" description="Helical" evidence="1">
    <location>
        <begin position="86"/>
        <end position="109"/>
    </location>
</feature>
<evidence type="ECO:0000313" key="3">
    <source>
        <dbReference type="Proteomes" id="UP001162060"/>
    </source>
</evidence>
<dbReference type="Proteomes" id="UP001162060">
    <property type="component" value="Unassembled WGS sequence"/>
</dbReference>
<organism evidence="2 3">
    <name type="scientific">Peronospora matthiolae</name>
    <dbReference type="NCBI Taxonomy" id="2874970"/>
    <lineage>
        <taxon>Eukaryota</taxon>
        <taxon>Sar</taxon>
        <taxon>Stramenopiles</taxon>
        <taxon>Oomycota</taxon>
        <taxon>Peronosporomycetes</taxon>
        <taxon>Peronosporales</taxon>
        <taxon>Peronosporaceae</taxon>
        <taxon>Peronospora</taxon>
    </lineage>
</organism>
<gene>
    <name evidence="2" type="ORF">PM001_LOCUS16017</name>
</gene>
<sequence>MAVFVYSHCILGILNYPMAIFGAIPMAHFASIVPFTTASQAKRIWNCFWLIVSSPLVLLVLLNWTRMDVIGGLSYTVDSFAHRTNLLALPYMCCIYVCVHTLSLVIWVYPPSLVALPLPKKSKKE</sequence>
<comment type="caution">
    <text evidence="2">The sequence shown here is derived from an EMBL/GenBank/DDBJ whole genome shotgun (WGS) entry which is preliminary data.</text>
</comment>